<name>A0AAN9UYW4_9PEZI</name>
<comment type="caution">
    <text evidence="19">The sequence shown here is derived from an EMBL/GenBank/DDBJ whole genome shotgun (WGS) entry which is preliminary data.</text>
</comment>
<keyword evidence="8" id="KW-0146">Chitin degradation</keyword>
<feature type="transmembrane region" description="Helical" evidence="15">
    <location>
        <begin position="1243"/>
        <end position="1261"/>
    </location>
</feature>
<feature type="transmembrane region" description="Helical" evidence="15">
    <location>
        <begin position="1188"/>
        <end position="1207"/>
    </location>
</feature>
<evidence type="ECO:0000256" key="3">
    <source>
        <dbReference type="ARBA" id="ARBA00008682"/>
    </source>
</evidence>
<evidence type="ECO:0000256" key="9">
    <source>
        <dbReference type="ARBA" id="ARBA00023026"/>
    </source>
</evidence>
<keyword evidence="5" id="KW-0964">Secreted</keyword>
<dbReference type="Pfam" id="PF01476">
    <property type="entry name" value="LysM"/>
    <property type="match status" value="1"/>
</dbReference>
<comment type="subcellular location">
    <subcellularLocation>
        <location evidence="2">Secreted</location>
    </subcellularLocation>
</comment>
<evidence type="ECO:0000256" key="1">
    <source>
        <dbReference type="ARBA" id="ARBA00000822"/>
    </source>
</evidence>
<dbReference type="InterPro" id="IPR018392">
    <property type="entry name" value="LysM"/>
</dbReference>
<dbReference type="GO" id="GO:0005576">
    <property type="term" value="C:extracellular region"/>
    <property type="evidence" value="ECO:0007669"/>
    <property type="project" value="UniProtKB-SubCell"/>
</dbReference>
<feature type="domain" description="LysM" evidence="17">
    <location>
        <begin position="299"/>
        <end position="344"/>
    </location>
</feature>
<feature type="signal peptide" evidence="16">
    <location>
        <begin position="1"/>
        <end position="22"/>
    </location>
</feature>
<dbReference type="CDD" id="cd02878">
    <property type="entry name" value="GH18_zymocin_alpha"/>
    <property type="match status" value="1"/>
</dbReference>
<reference evidence="19 20" key="1">
    <citation type="submission" date="2024-02" db="EMBL/GenBank/DDBJ databases">
        <title>De novo assembly and annotation of 12 fungi associated with fruit tree decline syndrome in Ontario, Canada.</title>
        <authorList>
            <person name="Sulman M."/>
            <person name="Ellouze W."/>
            <person name="Ilyukhin E."/>
        </authorList>
    </citation>
    <scope>NUCLEOTIDE SEQUENCE [LARGE SCALE GENOMIC DNA]</scope>
    <source>
        <strain evidence="19 20">M11/M66-122</strain>
    </source>
</reference>
<keyword evidence="10" id="KW-0119">Carbohydrate metabolism</keyword>
<evidence type="ECO:0000256" key="12">
    <source>
        <dbReference type="ARBA" id="ARBA00023326"/>
    </source>
</evidence>
<keyword evidence="15" id="KW-0472">Membrane</keyword>
<dbReference type="SUPFAM" id="SSF57016">
    <property type="entry name" value="Plant lectins/antimicrobial peptides"/>
    <property type="match status" value="1"/>
</dbReference>
<dbReference type="GO" id="GO:0000272">
    <property type="term" value="P:polysaccharide catabolic process"/>
    <property type="evidence" value="ECO:0007669"/>
    <property type="project" value="UniProtKB-KW"/>
</dbReference>
<dbReference type="InterPro" id="IPR011583">
    <property type="entry name" value="Chitinase_II/V-like_cat"/>
</dbReference>
<sequence>MKRLMGARVAAILACFASLSSAGQDVDGNPVLVLGDSVPIDSPKTYLSELHSCPAACSDLKPERWNVYSSFERLQRCDQPILFDFALYTPIQPGDSTKVRACTLGDEIEGTSEEVEKRAAKRATPICLSTASESKTTLQLGRHGSADSKSDETIAALEHLQSRFGEEASCDASAFFGYANGTIAGVYVGSAFSKASASSVLGGIIANVKADGSSTSMTSQLCDDDRNANHILGVAIDTTGDLAKIQEKIVSWTEGGCVADVGTTVSLKDLSIWEDDSEPVLRNNSTRLPRNLNKRADCETVTVVGGDSCAALASRCGLTAAEFTKLHPETDFCSTLAPEQRVCCTSGDLPDIRPKPNDDGTCATYYVIPGDNCATLAAKNGLTIDDIDGFNNGTTWGWTGCQTLGYGINICLSDGDPPMPAPVENAVCGPTKPDSKAPTGDTKLEDINPCPLNACCNIWGQCGISGDFCVKKDGPSGNPGTAPKGFNGCVSSCGMDIVNNDQSGGFGRVGYYESWNWERPCLNMRVVNANTDGTYTYIHWAFAEIETSNWTVKIVDTYNQWEDFKSMPSVKKIISLGGWGYSTEPETWDVLRQAMSPENRDVFSTNVAKFVSSEGLDGVDFDWEYPGAPDIPGVPVGLATDGPNYLKFLTTLRGKMTKGPDGKTVSIAAPASYWYLKQFPIDKMADVVDYIVYMTYDLHGQWDAGNEFSSEGCTSGNCLRSHVNLTETMTSLAMITKAGVPTYKIFVGESSYGRSFKMSEAGCTGPDCTFLGDHLNSPAAPGRCTNTNGYISNAEINDIINFGNVTKQWHDGGSNSDMLVYDDTEWVAYMTYDTRNTRRTLWQGYNFAGTIDWAVDLQEFTDDDLYGPDDDRPTDPTPEPLTECDGEYTSLDDIPDSAPDHCRNLYILQALRKTLSDSLTQYDDLVGGGYDKKFDTYASAVAKSGNKQVEDFMYTKGNDYFTCIVTEQYGCCKWCDYYYPNGDDKQCRYCENYDCGWSLSCDNPRGIPCQIDMRFRNISMPCPPDFSLRSEEEPDYDHGGYATASVYWTLRDDRADAFWGDLYLDTGIDEDNIQWKSVERYPCIPAESDAECARHDHDHNFPVTHDYNKDDVLDPKDVVENAYANLQGLGPQLDDVIAAMKGGSFYGSGYDVVDAVGLPITMVDDAVDNMQTIDDTVDKWDAQKRKNILLAFLSAIFFFVPVIGEVLATVATLANVARIVALIGATGNIALGIYDIVDDPANAPLAIFGIILEPFALMDVAKMTKAAAARRLMSTDDIKKLGDKPSGKIDKIESIKNICVLPKRKRDLPRGTLPMSSLTGREYDLMDGMIGLGI</sequence>
<evidence type="ECO:0000256" key="15">
    <source>
        <dbReference type="SAM" id="Phobius"/>
    </source>
</evidence>
<feature type="domain" description="GH18" evidence="18">
    <location>
        <begin position="506"/>
        <end position="868"/>
    </location>
</feature>
<proteinExistence type="inferred from homology"/>
<dbReference type="GO" id="GO:0006032">
    <property type="term" value="P:chitin catabolic process"/>
    <property type="evidence" value="ECO:0007669"/>
    <property type="project" value="UniProtKB-KW"/>
</dbReference>
<dbReference type="PROSITE" id="PS51782">
    <property type="entry name" value="LYSM"/>
    <property type="match status" value="2"/>
</dbReference>
<evidence type="ECO:0000256" key="2">
    <source>
        <dbReference type="ARBA" id="ARBA00004613"/>
    </source>
</evidence>
<keyword evidence="7 13" id="KW-0378">Hydrolase</keyword>
<dbReference type="Gene3D" id="3.20.20.80">
    <property type="entry name" value="Glycosidases"/>
    <property type="match status" value="1"/>
</dbReference>
<dbReference type="Pfam" id="PF00704">
    <property type="entry name" value="Glyco_hydro_18"/>
    <property type="match status" value="1"/>
</dbReference>
<evidence type="ECO:0000313" key="20">
    <source>
        <dbReference type="Proteomes" id="UP001320420"/>
    </source>
</evidence>
<dbReference type="GO" id="GO:0008843">
    <property type="term" value="F:endochitinase activity"/>
    <property type="evidence" value="ECO:0007669"/>
    <property type="project" value="UniProtKB-EC"/>
</dbReference>
<evidence type="ECO:0000256" key="11">
    <source>
        <dbReference type="ARBA" id="ARBA00023295"/>
    </source>
</evidence>
<keyword evidence="15" id="KW-0812">Transmembrane</keyword>
<dbReference type="PANTHER" id="PTHR47700:SF2">
    <property type="entry name" value="CHITINASE"/>
    <property type="match status" value="1"/>
</dbReference>
<keyword evidence="6" id="KW-0147">Chitin-binding</keyword>
<protein>
    <recommendedName>
        <fullName evidence="4">chitinase</fullName>
        <ecNumber evidence="4">3.2.1.14</ecNumber>
    </recommendedName>
</protein>
<feature type="chain" id="PRO_5042931556" description="chitinase" evidence="16">
    <location>
        <begin position="23"/>
        <end position="1334"/>
    </location>
</feature>
<comment type="catalytic activity">
    <reaction evidence="1">
        <text>Random endo-hydrolysis of N-acetyl-beta-D-glucosaminide (1-&gt;4)-beta-linkages in chitin and chitodextrins.</text>
        <dbReference type="EC" id="3.2.1.14"/>
    </reaction>
</comment>
<dbReference type="InterPro" id="IPR036861">
    <property type="entry name" value="Endochitinase-like_sf"/>
</dbReference>
<evidence type="ECO:0000259" key="17">
    <source>
        <dbReference type="PROSITE" id="PS51782"/>
    </source>
</evidence>
<keyword evidence="12" id="KW-0624">Polysaccharide degradation</keyword>
<dbReference type="Proteomes" id="UP001320420">
    <property type="component" value="Unassembled WGS sequence"/>
</dbReference>
<dbReference type="InterPro" id="IPR017853">
    <property type="entry name" value="GH"/>
</dbReference>
<dbReference type="PROSITE" id="PS01095">
    <property type="entry name" value="GH18_1"/>
    <property type="match status" value="1"/>
</dbReference>
<dbReference type="PANTHER" id="PTHR47700">
    <property type="entry name" value="V CHITINASE, PUTATIVE (AFU_ORTHOLOGUE AFUA_6G13720)-RELATED"/>
    <property type="match status" value="1"/>
</dbReference>
<evidence type="ECO:0000259" key="18">
    <source>
        <dbReference type="PROSITE" id="PS51910"/>
    </source>
</evidence>
<evidence type="ECO:0000256" key="10">
    <source>
        <dbReference type="ARBA" id="ARBA00023277"/>
    </source>
</evidence>
<dbReference type="Gene3D" id="3.10.350.10">
    <property type="entry name" value="LysM domain"/>
    <property type="match status" value="2"/>
</dbReference>
<dbReference type="Gene3D" id="3.10.50.10">
    <property type="match status" value="1"/>
</dbReference>
<evidence type="ECO:0000256" key="5">
    <source>
        <dbReference type="ARBA" id="ARBA00022525"/>
    </source>
</evidence>
<evidence type="ECO:0000256" key="16">
    <source>
        <dbReference type="SAM" id="SignalP"/>
    </source>
</evidence>
<evidence type="ECO:0000313" key="19">
    <source>
        <dbReference type="EMBL" id="KAK7755877.1"/>
    </source>
</evidence>
<dbReference type="PROSITE" id="PS51910">
    <property type="entry name" value="GH18_2"/>
    <property type="match status" value="1"/>
</dbReference>
<keyword evidence="20" id="KW-1185">Reference proteome</keyword>
<evidence type="ECO:0000256" key="13">
    <source>
        <dbReference type="RuleBase" id="RU000489"/>
    </source>
</evidence>
<dbReference type="InterPro" id="IPR029070">
    <property type="entry name" value="Chitinase_insertion_sf"/>
</dbReference>
<evidence type="ECO:0000256" key="4">
    <source>
        <dbReference type="ARBA" id="ARBA00012729"/>
    </source>
</evidence>
<organism evidence="19 20">
    <name type="scientific">Diatrype stigma</name>
    <dbReference type="NCBI Taxonomy" id="117547"/>
    <lineage>
        <taxon>Eukaryota</taxon>
        <taxon>Fungi</taxon>
        <taxon>Dikarya</taxon>
        <taxon>Ascomycota</taxon>
        <taxon>Pezizomycotina</taxon>
        <taxon>Sordariomycetes</taxon>
        <taxon>Xylariomycetidae</taxon>
        <taxon>Xylariales</taxon>
        <taxon>Diatrypaceae</taxon>
        <taxon>Diatrype</taxon>
    </lineage>
</organism>
<dbReference type="EC" id="3.2.1.14" evidence="4"/>
<dbReference type="InterPro" id="IPR001223">
    <property type="entry name" value="Glyco_hydro18_cat"/>
</dbReference>
<evidence type="ECO:0000256" key="14">
    <source>
        <dbReference type="SAM" id="MobiDB-lite"/>
    </source>
</evidence>
<gene>
    <name evidence="19" type="ORF">SLS62_002164</name>
</gene>
<accession>A0AAN9UYW4</accession>
<dbReference type="InterPro" id="IPR036779">
    <property type="entry name" value="LysM_dom_sf"/>
</dbReference>
<keyword evidence="15" id="KW-1133">Transmembrane helix</keyword>
<feature type="transmembrane region" description="Helical" evidence="15">
    <location>
        <begin position="1219"/>
        <end position="1237"/>
    </location>
</feature>
<comment type="similarity">
    <text evidence="3">Belongs to the glycosyl hydrolase 18 family. Chitinase class V subfamily.</text>
</comment>
<dbReference type="InterPro" id="IPR001579">
    <property type="entry name" value="Glyco_hydro_18_chit_AS"/>
</dbReference>
<dbReference type="GO" id="GO:0008061">
    <property type="term" value="F:chitin binding"/>
    <property type="evidence" value="ECO:0007669"/>
    <property type="project" value="UniProtKB-KW"/>
</dbReference>
<dbReference type="SMART" id="SM00636">
    <property type="entry name" value="Glyco_18"/>
    <property type="match status" value="1"/>
</dbReference>
<dbReference type="SUPFAM" id="SSF54556">
    <property type="entry name" value="Chitinase insertion domain"/>
    <property type="match status" value="1"/>
</dbReference>
<dbReference type="SUPFAM" id="SSF51445">
    <property type="entry name" value="(Trans)glycosidases"/>
    <property type="match status" value="1"/>
</dbReference>
<dbReference type="EMBL" id="JAKJXP020000010">
    <property type="protein sequence ID" value="KAK7755877.1"/>
    <property type="molecule type" value="Genomic_DNA"/>
</dbReference>
<feature type="domain" description="LysM" evidence="17">
    <location>
        <begin position="363"/>
        <end position="412"/>
    </location>
</feature>
<keyword evidence="9" id="KW-0843">Virulence</keyword>
<evidence type="ECO:0000256" key="8">
    <source>
        <dbReference type="ARBA" id="ARBA00023024"/>
    </source>
</evidence>
<dbReference type="InterPro" id="IPR053214">
    <property type="entry name" value="LysM12-like"/>
</dbReference>
<evidence type="ECO:0000256" key="6">
    <source>
        <dbReference type="ARBA" id="ARBA00022669"/>
    </source>
</evidence>
<evidence type="ECO:0000256" key="7">
    <source>
        <dbReference type="ARBA" id="ARBA00022801"/>
    </source>
</evidence>
<keyword evidence="16" id="KW-0732">Signal</keyword>
<keyword evidence="11 13" id="KW-0326">Glycosidase</keyword>
<dbReference type="CDD" id="cd00035">
    <property type="entry name" value="ChtBD1"/>
    <property type="match status" value="1"/>
</dbReference>
<feature type="region of interest" description="Disordered" evidence="14">
    <location>
        <begin position="862"/>
        <end position="884"/>
    </location>
</feature>